<evidence type="ECO:0000256" key="9">
    <source>
        <dbReference type="HAMAP-Rule" id="MF_03178"/>
    </source>
</evidence>
<accession>A0ABR1KKZ2</accession>
<feature type="binding site" evidence="9">
    <location>
        <begin position="58"/>
        <end position="61"/>
    </location>
    <ligand>
        <name>FMN</name>
        <dbReference type="ChEBI" id="CHEBI:58210"/>
    </ligand>
</feature>
<dbReference type="InterPro" id="IPR001433">
    <property type="entry name" value="OxRdtase_FAD/NAD-bd"/>
</dbReference>
<proteinExistence type="inferred from homology"/>
<keyword evidence="14" id="KW-1185">Reference proteome</keyword>
<dbReference type="PRINTS" id="PR00369">
    <property type="entry name" value="FLAVODOXIN"/>
</dbReference>
<dbReference type="SUPFAM" id="SSF63380">
    <property type="entry name" value="Riboflavin synthase domain-like"/>
    <property type="match status" value="1"/>
</dbReference>
<keyword evidence="5 9" id="KW-0288">FMN</keyword>
<comment type="subunit">
    <text evidence="9">Interacts with DRE2; as part of the cytosolic iron-sulfur (Fe-S) protein assembly (CIA) machinery.</text>
</comment>
<organism evidence="13 14">
    <name type="scientific">Phyllosticta citriasiana</name>
    <dbReference type="NCBI Taxonomy" id="595635"/>
    <lineage>
        <taxon>Eukaryota</taxon>
        <taxon>Fungi</taxon>
        <taxon>Dikarya</taxon>
        <taxon>Ascomycota</taxon>
        <taxon>Pezizomycotina</taxon>
        <taxon>Dothideomycetes</taxon>
        <taxon>Dothideomycetes incertae sedis</taxon>
        <taxon>Botryosphaeriales</taxon>
        <taxon>Phyllostictaceae</taxon>
        <taxon>Phyllosticta</taxon>
    </lineage>
</organism>
<keyword evidence="8 9" id="KW-0560">Oxidoreductase</keyword>
<evidence type="ECO:0000256" key="4">
    <source>
        <dbReference type="ARBA" id="ARBA00022630"/>
    </source>
</evidence>
<evidence type="ECO:0000256" key="8">
    <source>
        <dbReference type="ARBA" id="ARBA00023002"/>
    </source>
</evidence>
<dbReference type="EC" id="1.18.1.-" evidence="9"/>
<dbReference type="SUPFAM" id="SSF52218">
    <property type="entry name" value="Flavoproteins"/>
    <property type="match status" value="1"/>
</dbReference>
<comment type="cofactor">
    <cofactor evidence="1 9">
        <name>FMN</name>
        <dbReference type="ChEBI" id="CHEBI:58210"/>
    </cofactor>
</comment>
<feature type="binding site" evidence="9">
    <location>
        <begin position="585"/>
        <end position="586"/>
    </location>
    <ligand>
        <name>NADP(+)</name>
        <dbReference type="ChEBI" id="CHEBI:58349"/>
    </ligand>
</feature>
<dbReference type="EMBL" id="JBBPHU010000006">
    <property type="protein sequence ID" value="KAK7516757.1"/>
    <property type="molecule type" value="Genomic_DNA"/>
</dbReference>
<dbReference type="InterPro" id="IPR001094">
    <property type="entry name" value="Flavdoxin-like"/>
</dbReference>
<dbReference type="Gene3D" id="2.40.30.10">
    <property type="entry name" value="Translation factors"/>
    <property type="match status" value="1"/>
</dbReference>
<evidence type="ECO:0000256" key="7">
    <source>
        <dbReference type="ARBA" id="ARBA00022857"/>
    </source>
</evidence>
<feature type="binding site" evidence="9">
    <location>
        <begin position="413"/>
        <end position="416"/>
    </location>
    <ligand>
        <name>FAD</name>
        <dbReference type="ChEBI" id="CHEBI:57692"/>
    </ligand>
</feature>
<dbReference type="InterPro" id="IPR017938">
    <property type="entry name" value="Riboflavin_synthase-like_b-brl"/>
</dbReference>
<feature type="compositionally biased region" description="Polar residues" evidence="10">
    <location>
        <begin position="529"/>
        <end position="544"/>
    </location>
</feature>
<comment type="caution">
    <text evidence="9">Lacks conserved residue(s) required for the propagation of feature annotation.</text>
</comment>
<feature type="binding site" evidence="9">
    <location>
        <position position="383"/>
    </location>
    <ligand>
        <name>FAD</name>
        <dbReference type="ChEBI" id="CHEBI:57692"/>
    </ligand>
</feature>
<dbReference type="InterPro" id="IPR039261">
    <property type="entry name" value="FNR_nucleotide-bd"/>
</dbReference>
<feature type="binding site" evidence="9">
    <location>
        <begin position="453"/>
        <end position="456"/>
    </location>
    <ligand>
        <name>FAD</name>
        <dbReference type="ChEBI" id="CHEBI:57692"/>
    </ligand>
</feature>
<dbReference type="Gene3D" id="3.40.50.360">
    <property type="match status" value="1"/>
</dbReference>
<dbReference type="InterPro" id="IPR003097">
    <property type="entry name" value="CysJ-like_FAD-binding"/>
</dbReference>
<gene>
    <name evidence="9" type="primary">TAH18</name>
    <name evidence="13" type="ORF">IWZ03DRAFT_394632</name>
</gene>
<evidence type="ECO:0000256" key="3">
    <source>
        <dbReference type="ARBA" id="ARBA00022490"/>
    </source>
</evidence>
<comment type="similarity">
    <text evidence="9">In the N-terminal section; belongs to the flavodoxin family.</text>
</comment>
<dbReference type="Proteomes" id="UP001363622">
    <property type="component" value="Unassembled WGS sequence"/>
</dbReference>
<evidence type="ECO:0000313" key="14">
    <source>
        <dbReference type="Proteomes" id="UP001363622"/>
    </source>
</evidence>
<comment type="similarity">
    <text evidence="9">In the C-terminal section; belongs to the flavoprotein pyridine nucleotide cytochrome reductase family.</text>
</comment>
<dbReference type="Pfam" id="PF00667">
    <property type="entry name" value="FAD_binding_1"/>
    <property type="match status" value="1"/>
</dbReference>
<comment type="catalytic activity">
    <reaction evidence="9">
        <text>2 oxidized [2Fe-2S]-[protein] + NADPH = 2 reduced [2Fe-2S]-[protein] + NADP(+) + H(+)</text>
        <dbReference type="Rhea" id="RHEA:67716"/>
        <dbReference type="Rhea" id="RHEA-COMP:17327"/>
        <dbReference type="Rhea" id="RHEA-COMP:17328"/>
        <dbReference type="ChEBI" id="CHEBI:15378"/>
        <dbReference type="ChEBI" id="CHEBI:33737"/>
        <dbReference type="ChEBI" id="CHEBI:33738"/>
        <dbReference type="ChEBI" id="CHEBI:57783"/>
        <dbReference type="ChEBI" id="CHEBI:58349"/>
    </reaction>
</comment>
<reference evidence="13 14" key="1">
    <citation type="submission" date="2024-04" db="EMBL/GenBank/DDBJ databases">
        <title>Phyllosticta paracitricarpa is synonymous to the EU quarantine fungus P. citricarpa based on phylogenomic analyses.</title>
        <authorList>
            <consortium name="Lawrence Berkeley National Laboratory"/>
            <person name="Van Ingen-Buijs V.A."/>
            <person name="Van Westerhoven A.C."/>
            <person name="Haridas S."/>
            <person name="Skiadas P."/>
            <person name="Martin F."/>
            <person name="Groenewald J.Z."/>
            <person name="Crous P.W."/>
            <person name="Seidl M.F."/>
        </authorList>
    </citation>
    <scope>NUCLEOTIDE SEQUENCE [LARGE SCALE GENOMIC DNA]</scope>
    <source>
        <strain evidence="13 14">CBS 123371</strain>
    </source>
</reference>
<evidence type="ECO:0000259" key="12">
    <source>
        <dbReference type="PROSITE" id="PS51384"/>
    </source>
</evidence>
<comment type="cofactor">
    <cofactor evidence="2 9">
        <name>FAD</name>
        <dbReference type="ChEBI" id="CHEBI:57692"/>
    </cofactor>
</comment>
<dbReference type="Pfam" id="PF00175">
    <property type="entry name" value="NAD_binding_1"/>
    <property type="match status" value="1"/>
</dbReference>
<evidence type="ECO:0000313" key="13">
    <source>
        <dbReference type="EMBL" id="KAK7516757.1"/>
    </source>
</evidence>
<evidence type="ECO:0000256" key="6">
    <source>
        <dbReference type="ARBA" id="ARBA00022827"/>
    </source>
</evidence>
<dbReference type="InterPro" id="IPR028879">
    <property type="entry name" value="NDOR1"/>
</dbReference>
<feature type="binding site" evidence="9">
    <location>
        <begin position="11"/>
        <end position="16"/>
    </location>
    <ligand>
        <name>FMN</name>
        <dbReference type="ChEBI" id="CHEBI:58210"/>
    </ligand>
</feature>
<dbReference type="PROSITE" id="PS50902">
    <property type="entry name" value="FLAVODOXIN_LIKE"/>
    <property type="match status" value="1"/>
</dbReference>
<dbReference type="InterPro" id="IPR023173">
    <property type="entry name" value="NADPH_Cyt_P450_Rdtase_alpha"/>
</dbReference>
<feature type="binding site" evidence="9">
    <location>
        <position position="665"/>
    </location>
    <ligand>
        <name>FAD</name>
        <dbReference type="ChEBI" id="CHEBI:57692"/>
    </ligand>
</feature>
<keyword evidence="9" id="KW-0496">Mitochondrion</keyword>
<feature type="domain" description="FAD-binding FR-type" evidence="12">
    <location>
        <begin position="212"/>
        <end position="480"/>
    </location>
</feature>
<evidence type="ECO:0000256" key="5">
    <source>
        <dbReference type="ARBA" id="ARBA00022643"/>
    </source>
</evidence>
<comment type="similarity">
    <text evidence="9">Belongs to the NADPH-dependent diflavin oxidoreductase NDOR1 family.</text>
</comment>
<dbReference type="HAMAP" id="MF_03178">
    <property type="entry name" value="NDOR1"/>
    <property type="match status" value="1"/>
</dbReference>
<keyword evidence="3 9" id="KW-0963">Cytoplasm</keyword>
<dbReference type="PANTHER" id="PTHR19384">
    <property type="entry name" value="NITRIC OXIDE SYNTHASE-RELATED"/>
    <property type="match status" value="1"/>
</dbReference>
<evidence type="ECO:0000256" key="2">
    <source>
        <dbReference type="ARBA" id="ARBA00001974"/>
    </source>
</evidence>
<dbReference type="InterPro" id="IPR017927">
    <property type="entry name" value="FAD-bd_FR_type"/>
</dbReference>
<keyword evidence="7 9" id="KW-0521">NADP</keyword>
<feature type="region of interest" description="Disordered" evidence="10">
    <location>
        <begin position="209"/>
        <end position="231"/>
    </location>
</feature>
<dbReference type="SUPFAM" id="SSF52343">
    <property type="entry name" value="Ferredoxin reductase-like, C-terminal NADP-linked domain"/>
    <property type="match status" value="1"/>
</dbReference>
<evidence type="ECO:0000256" key="10">
    <source>
        <dbReference type="SAM" id="MobiDB-lite"/>
    </source>
</evidence>
<sequence length="665" mass="74820">MSRSALVAYGSETGNAEELAYQVSQLIRRLRIWTTIKPLNAITPQALSHASVVVIVISTTGQGDLPRNAQILFRKLRSRKLPADALTNCIFASFGLGDSSYPQFNWAHRKLGNRIEQLGAKRLIEAGEADEQHPEGVDATFLPWLEKLRLELLSQFPLPAGEQPLPDHVFLKPRWSLNLLQETRATTNGHAKTLDTPEEYSSRDHVHVSQEADHEAAHVTSNSRVTPESHWQDVRQIEMSIPREMPRSDPTSGNPIAKPRLTYSPGDVVEISPKNFPEDVNEFIRLQGYTSIAHRPLELKYDYSQPDANPPRESPIGRGPFHATLSGILTNHLDIMAVPRRSFFLTLSYFTSDPNQKERLMEFARPKDPDYIEDYFDYATRPRRSILEVLQEFTTVKIPFEYLLGVIPPLKPRQFSIASADLTRFDPKDKDCKLTLLVAIVKYRTVIKRIRWGVCSRYLSALQPGQKLRIQVLSGAMKVTEQDLAKPSILVGPGTGVAALRSIVQEKQAFRLRRSQNSAAVNGEDHSDPNATTGSDAPQSDSPSQILSDTALVFGNRNANADFFFGEEFNRLSSTTGLHIITAFSRDQREKIYVQDRIREHASLLWRFLEDGARVYVCGSSGKMPEAVRAAIVDVIGKEGDMEREEAEETVRGMVRGGRWVQETW</sequence>
<evidence type="ECO:0000259" key="11">
    <source>
        <dbReference type="PROSITE" id="PS50902"/>
    </source>
</evidence>
<dbReference type="Pfam" id="PF00258">
    <property type="entry name" value="Flavodoxin_1"/>
    <property type="match status" value="1"/>
</dbReference>
<name>A0ABR1KKZ2_9PEZI</name>
<keyword evidence="4 9" id="KW-0285">Flavoprotein</keyword>
<dbReference type="PANTHER" id="PTHR19384:SF10">
    <property type="entry name" value="NADPH-DEPENDENT DIFLAVIN OXIDOREDUCTASE 1"/>
    <property type="match status" value="1"/>
</dbReference>
<dbReference type="PROSITE" id="PS51384">
    <property type="entry name" value="FAD_FR"/>
    <property type="match status" value="1"/>
</dbReference>
<comment type="subcellular location">
    <subcellularLocation>
        <location evidence="9">Cytoplasm</location>
    </subcellularLocation>
    <subcellularLocation>
        <location evidence="9">Mitochondrion</location>
    </subcellularLocation>
    <text evidence="9">Relocalizes to mitochondria after H(2)O(2) exposure.</text>
</comment>
<feature type="binding site" evidence="9">
    <location>
        <position position="495"/>
    </location>
    <ligand>
        <name>NADP(+)</name>
        <dbReference type="ChEBI" id="CHEBI:58349"/>
    </ligand>
</feature>
<evidence type="ECO:0000256" key="1">
    <source>
        <dbReference type="ARBA" id="ARBA00001917"/>
    </source>
</evidence>
<dbReference type="InterPro" id="IPR001709">
    <property type="entry name" value="Flavoprot_Pyr_Nucl_cyt_Rdtase"/>
</dbReference>
<dbReference type="InterPro" id="IPR029039">
    <property type="entry name" value="Flavoprotein-like_sf"/>
</dbReference>
<dbReference type="Gene3D" id="1.20.990.10">
    <property type="entry name" value="NADPH-cytochrome p450 Reductase, Chain A, domain 3"/>
    <property type="match status" value="1"/>
</dbReference>
<feature type="domain" description="Flavodoxin-like" evidence="11">
    <location>
        <begin position="5"/>
        <end position="149"/>
    </location>
</feature>
<feature type="binding site" evidence="9">
    <location>
        <begin position="591"/>
        <end position="595"/>
    </location>
    <ligand>
        <name>NADP(+)</name>
        <dbReference type="ChEBI" id="CHEBI:58349"/>
    </ligand>
</feature>
<protein>
    <recommendedName>
        <fullName evidence="9">NADPH-dependent diflavin oxidoreductase 1</fullName>
        <ecNumber evidence="9">1.18.1.-</ecNumber>
    </recommendedName>
    <alternativeName>
        <fullName evidence="9">NADPH-dependent FMN and FAD-containing oxidoreductase</fullName>
    </alternativeName>
</protein>
<dbReference type="InterPro" id="IPR008254">
    <property type="entry name" value="Flavodoxin/NO_synth"/>
</dbReference>
<comment type="caution">
    <text evidence="13">The sequence shown here is derived from an EMBL/GenBank/DDBJ whole genome shotgun (WGS) entry which is preliminary data.</text>
</comment>
<feature type="binding site" evidence="9">
    <location>
        <position position="131"/>
    </location>
    <ligand>
        <name>FMN</name>
        <dbReference type="ChEBI" id="CHEBI:58210"/>
    </ligand>
</feature>
<dbReference type="PRINTS" id="PR00371">
    <property type="entry name" value="FPNCR"/>
</dbReference>
<dbReference type="Gene3D" id="3.40.50.80">
    <property type="entry name" value="Nucleotide-binding domain of ferredoxin-NADP reductase (FNR) module"/>
    <property type="match status" value="1"/>
</dbReference>
<keyword evidence="6 9" id="KW-0274">FAD</keyword>
<feature type="region of interest" description="Disordered" evidence="10">
    <location>
        <begin position="515"/>
        <end position="544"/>
    </location>
</feature>
<comment type="function">
    <text evidence="9">NADPH-dependent reductase which is a central component of the cytosolic iron-sulfur (Fe-S) protein assembly (CIA) machinery. Transfers electrons from NADPH via its FAD and FMN prosthetic groups to the [2Fe-2S] cluster of DRE2, another key component of the CIA machinery. In turn, this reduced cluster provides electrons for assembly of cytosolic iron-sulfur cluster proteins. Positively controls H(2)O(2)-induced cell death.</text>
</comment>